<sequence length="433" mass="50422">MSIKRKVLMFLSLLFLTAIGNGAISFQIEKYGEEKLEWVNHTNQVLGEISNFLGSIDNAEANQRNYLLTKRLSYLMHYQISLEKIEYHFKQLKTLTIDNPIQQQRLDSIKKYLEINLNELSETTRLNQENNYVKSLEIINQGKGRKSMEDIRNVLREMVNTENVLLEQRKGDYRRNRAVLFTFIYVQIMFFVFLAFMTLSFLNKQLFSSLKLLLASTEKVDKGEKLDVSDILPNDEIGYLLSAFFKMNERVQERTQILDYKVHHDELTGLENRADMFDKIDDSIKKSQQCNSKTAILFIDLNKFKKINDTLGHDAGDLVLKETANRLQQAVRSDDDLFRIGGDEFILIIQNLENSLKVEDIVFNILKIFKRPVIIQGQSIEILLSIGIAIAPDDSEKGDEILKFSDIAMYEAKQDENTEFKFFDRSMLKRWSD</sequence>
<dbReference type="PANTHER" id="PTHR46663">
    <property type="entry name" value="DIGUANYLATE CYCLASE DGCT-RELATED"/>
    <property type="match status" value="1"/>
</dbReference>
<keyword evidence="1" id="KW-0812">Transmembrane</keyword>
<keyword evidence="1" id="KW-0472">Membrane</keyword>
<dbReference type="Pfam" id="PF00990">
    <property type="entry name" value="GGDEF"/>
    <property type="match status" value="1"/>
</dbReference>
<reference evidence="3 4" key="1">
    <citation type="submission" date="2020-10" db="EMBL/GenBank/DDBJ databases">
        <authorList>
            <person name="Castelo-Branco R."/>
            <person name="Eusebio N."/>
            <person name="Adriana R."/>
            <person name="Vieira A."/>
            <person name="Brugerolle De Fraissinette N."/>
            <person name="Rezende De Castro R."/>
            <person name="Schneider M.P."/>
            <person name="Vasconcelos V."/>
            <person name="Leao P.N."/>
        </authorList>
    </citation>
    <scope>NUCLEOTIDE SEQUENCE [LARGE SCALE GENOMIC DNA]</scope>
    <source>
        <strain evidence="3 4">LEGE 00031</strain>
    </source>
</reference>
<evidence type="ECO:0000259" key="2">
    <source>
        <dbReference type="PROSITE" id="PS50887"/>
    </source>
</evidence>
<feature type="domain" description="GGDEF" evidence="2">
    <location>
        <begin position="292"/>
        <end position="425"/>
    </location>
</feature>
<evidence type="ECO:0000313" key="4">
    <source>
        <dbReference type="Proteomes" id="UP000658720"/>
    </source>
</evidence>
<dbReference type="InterPro" id="IPR052163">
    <property type="entry name" value="DGC-Regulatory_Protein"/>
</dbReference>
<dbReference type="InterPro" id="IPR007891">
    <property type="entry name" value="CHASE3"/>
</dbReference>
<comment type="caution">
    <text evidence="3">The sequence shown here is derived from an EMBL/GenBank/DDBJ whole genome shotgun (WGS) entry which is preliminary data.</text>
</comment>
<dbReference type="CDD" id="cd01949">
    <property type="entry name" value="GGDEF"/>
    <property type="match status" value="1"/>
</dbReference>
<dbReference type="SUPFAM" id="SSF55073">
    <property type="entry name" value="Nucleotide cyclase"/>
    <property type="match status" value="1"/>
</dbReference>
<accession>A0ABR9VLT1</accession>
<organism evidence="3 4">
    <name type="scientific">Synechocystis salina LEGE 00031</name>
    <dbReference type="NCBI Taxonomy" id="1828736"/>
    <lineage>
        <taxon>Bacteria</taxon>
        <taxon>Bacillati</taxon>
        <taxon>Cyanobacteriota</taxon>
        <taxon>Cyanophyceae</taxon>
        <taxon>Synechococcales</taxon>
        <taxon>Merismopediaceae</taxon>
        <taxon>Synechocystis</taxon>
    </lineage>
</organism>
<dbReference type="PANTHER" id="PTHR46663:SF2">
    <property type="entry name" value="GGDEF DOMAIN-CONTAINING PROTEIN"/>
    <property type="match status" value="1"/>
</dbReference>
<dbReference type="Gene3D" id="3.30.70.270">
    <property type="match status" value="1"/>
</dbReference>
<dbReference type="EMBL" id="JADEVV010000001">
    <property type="protein sequence ID" value="MBE9252297.1"/>
    <property type="molecule type" value="Genomic_DNA"/>
</dbReference>
<dbReference type="InterPro" id="IPR000160">
    <property type="entry name" value="GGDEF_dom"/>
</dbReference>
<gene>
    <name evidence="3" type="ORF">IQ217_00195</name>
</gene>
<dbReference type="Pfam" id="PF05227">
    <property type="entry name" value="CHASE3"/>
    <property type="match status" value="1"/>
</dbReference>
<dbReference type="PROSITE" id="PS50887">
    <property type="entry name" value="GGDEF"/>
    <property type="match status" value="1"/>
</dbReference>
<dbReference type="CDD" id="cd19410">
    <property type="entry name" value="HK9-like_sensor"/>
    <property type="match status" value="1"/>
</dbReference>
<keyword evidence="4" id="KW-1185">Reference proteome</keyword>
<keyword evidence="1" id="KW-1133">Transmembrane helix</keyword>
<feature type="transmembrane region" description="Helical" evidence="1">
    <location>
        <begin position="178"/>
        <end position="202"/>
    </location>
</feature>
<dbReference type="NCBIfam" id="TIGR00254">
    <property type="entry name" value="GGDEF"/>
    <property type="match status" value="1"/>
</dbReference>
<dbReference type="RefSeq" id="WP_194018492.1">
    <property type="nucleotide sequence ID" value="NZ_JADEVV010000001.1"/>
</dbReference>
<evidence type="ECO:0000313" key="3">
    <source>
        <dbReference type="EMBL" id="MBE9252297.1"/>
    </source>
</evidence>
<dbReference type="Gene3D" id="6.10.340.10">
    <property type="match status" value="1"/>
</dbReference>
<dbReference type="Proteomes" id="UP000658720">
    <property type="component" value="Unassembled WGS sequence"/>
</dbReference>
<protein>
    <submittedName>
        <fullName evidence="3">Diguanylate cyclase</fullName>
    </submittedName>
</protein>
<dbReference type="SMART" id="SM00267">
    <property type="entry name" value="GGDEF"/>
    <property type="match status" value="1"/>
</dbReference>
<proteinExistence type="predicted"/>
<evidence type="ECO:0000256" key="1">
    <source>
        <dbReference type="SAM" id="Phobius"/>
    </source>
</evidence>
<dbReference type="InterPro" id="IPR029787">
    <property type="entry name" value="Nucleotide_cyclase"/>
</dbReference>
<dbReference type="InterPro" id="IPR043128">
    <property type="entry name" value="Rev_trsase/Diguanyl_cyclase"/>
</dbReference>
<name>A0ABR9VLT1_9SYNC</name>